<evidence type="ECO:0000313" key="4">
    <source>
        <dbReference type="EMBL" id="QDU82681.1"/>
    </source>
</evidence>
<evidence type="ECO:0000313" key="5">
    <source>
        <dbReference type="Proteomes" id="UP000317178"/>
    </source>
</evidence>
<keyword evidence="1" id="KW-0175">Coiled coil</keyword>
<reference evidence="4 5" key="1">
    <citation type="submission" date="2019-02" db="EMBL/GenBank/DDBJ databases">
        <title>Deep-cultivation of Planctomycetes and their phenomic and genomic characterization uncovers novel biology.</title>
        <authorList>
            <person name="Wiegand S."/>
            <person name="Jogler M."/>
            <person name="Boedeker C."/>
            <person name="Pinto D."/>
            <person name="Vollmers J."/>
            <person name="Rivas-Marin E."/>
            <person name="Kohn T."/>
            <person name="Peeters S.H."/>
            <person name="Heuer A."/>
            <person name="Rast P."/>
            <person name="Oberbeckmann S."/>
            <person name="Bunk B."/>
            <person name="Jeske O."/>
            <person name="Meyerdierks A."/>
            <person name="Storesund J.E."/>
            <person name="Kallscheuer N."/>
            <person name="Luecker S."/>
            <person name="Lage O.M."/>
            <person name="Pohl T."/>
            <person name="Merkel B.J."/>
            <person name="Hornburger P."/>
            <person name="Mueller R.-W."/>
            <person name="Bruemmer F."/>
            <person name="Labrenz M."/>
            <person name="Spormann A.M."/>
            <person name="Op den Camp H."/>
            <person name="Overmann J."/>
            <person name="Amann R."/>
            <person name="Jetten M.S.M."/>
            <person name="Mascher T."/>
            <person name="Medema M.H."/>
            <person name="Devos D.P."/>
            <person name="Kaster A.-K."/>
            <person name="Ovreas L."/>
            <person name="Rohde M."/>
            <person name="Galperin M.Y."/>
            <person name="Jogler C."/>
        </authorList>
    </citation>
    <scope>NUCLEOTIDE SEQUENCE [LARGE SCALE GENOMIC DNA]</scope>
    <source>
        <strain evidence="4 5">Pla110</strain>
    </source>
</reference>
<evidence type="ECO:0000256" key="2">
    <source>
        <dbReference type="SAM" id="MobiDB-lite"/>
    </source>
</evidence>
<name>A0A518CTZ3_9PLAN</name>
<dbReference type="AlphaFoldDB" id="A0A518CTZ3"/>
<proteinExistence type="predicted"/>
<evidence type="ECO:0000259" key="3">
    <source>
        <dbReference type="Pfam" id="PF10145"/>
    </source>
</evidence>
<feature type="region of interest" description="Disordered" evidence="2">
    <location>
        <begin position="494"/>
        <end position="514"/>
    </location>
</feature>
<evidence type="ECO:0000256" key="1">
    <source>
        <dbReference type="SAM" id="Coils"/>
    </source>
</evidence>
<protein>
    <submittedName>
        <fullName evidence="4">Phage-related minor tail protein</fullName>
    </submittedName>
</protein>
<dbReference type="Proteomes" id="UP000317178">
    <property type="component" value="Chromosome"/>
</dbReference>
<accession>A0A518CTZ3</accession>
<dbReference type="Pfam" id="PF10145">
    <property type="entry name" value="PhageMin_Tail"/>
    <property type="match status" value="1"/>
</dbReference>
<feature type="domain" description="Phage tail tape measure protein" evidence="3">
    <location>
        <begin position="137"/>
        <end position="333"/>
    </location>
</feature>
<sequence length="514" mass="56230">MADVTLQVAGDSEKAQQELVNLEKKLVKMTSKLQAMGKKSQKVSQESKSGFHQMGKSIQQTGMRLFALEKGYNIAVRGATKLLETHKKITAERNEIGKRVGQEDLKLQIQAGLTRDEVKQRFPQMRAATMLTPSVSNVEEMFQVQTQLHSSGFRPEDLESGRALLAALNLKAATNQFGESMGDVKEVILSISQFRKGMGDASPSAASIESTGGKLTQLFEGSDIQFPHLGELANVAAALKGLNIDENQQLASFSALVDVMGPAESKTGLRQVASRLRGASESEKKVAALESLNLKPEDVDLIGESFITALERLQAAASKVDEKTRSSALLNLFDERGQVAASTLLGQLPVVQQRMKILEGGAYERNIQLFRGSPYAYGKRMELRKDLAQYDRVAQGGGLTNEMMRERMRARVAERSAQRPHTLKGAAANTFDRGVNESIYSIGEIFTGSQPSETTGIPVSNVSPAAGIPAQDINLLLKEMKEGNSLSREMLDELKRKQQEMSPTPINRNAHVER</sequence>
<dbReference type="RefSeq" id="WP_144999083.1">
    <property type="nucleotide sequence ID" value="NZ_CP036281.1"/>
</dbReference>
<organism evidence="4 5">
    <name type="scientific">Polystyrenella longa</name>
    <dbReference type="NCBI Taxonomy" id="2528007"/>
    <lineage>
        <taxon>Bacteria</taxon>
        <taxon>Pseudomonadati</taxon>
        <taxon>Planctomycetota</taxon>
        <taxon>Planctomycetia</taxon>
        <taxon>Planctomycetales</taxon>
        <taxon>Planctomycetaceae</taxon>
        <taxon>Polystyrenella</taxon>
    </lineage>
</organism>
<feature type="coiled-coil region" evidence="1">
    <location>
        <begin position="12"/>
        <end position="39"/>
    </location>
</feature>
<dbReference type="KEGG" id="plon:Pla110_44420"/>
<dbReference type="InterPro" id="IPR010090">
    <property type="entry name" value="Phage_tape_meas"/>
</dbReference>
<dbReference type="OrthoDB" id="295321at2"/>
<gene>
    <name evidence="4" type="ORF">Pla110_44420</name>
</gene>
<dbReference type="EMBL" id="CP036281">
    <property type="protein sequence ID" value="QDU82681.1"/>
    <property type="molecule type" value="Genomic_DNA"/>
</dbReference>
<keyword evidence="5" id="KW-1185">Reference proteome</keyword>